<protein>
    <submittedName>
        <fullName evidence="3">DUF4231 domain-containing protein</fullName>
    </submittedName>
</protein>
<dbReference type="NCBIfam" id="NF033632">
    <property type="entry name" value="SLATT_4"/>
    <property type="match status" value="1"/>
</dbReference>
<evidence type="ECO:0000256" key="1">
    <source>
        <dbReference type="SAM" id="Phobius"/>
    </source>
</evidence>
<dbReference type="Pfam" id="PF18186">
    <property type="entry name" value="SLATT_4"/>
    <property type="match status" value="1"/>
</dbReference>
<accession>A0A923HI12</accession>
<dbReference type="InterPro" id="IPR040811">
    <property type="entry name" value="SLATT_4"/>
</dbReference>
<dbReference type="RefSeq" id="WP_186911971.1">
    <property type="nucleotide sequence ID" value="NZ_JACOFV010000006.1"/>
</dbReference>
<comment type="caution">
    <text evidence="3">The sequence shown here is derived from an EMBL/GenBank/DDBJ whole genome shotgun (WGS) entry which is preliminary data.</text>
</comment>
<feature type="transmembrane region" description="Helical" evidence="1">
    <location>
        <begin position="77"/>
        <end position="96"/>
    </location>
</feature>
<evidence type="ECO:0000313" key="4">
    <source>
        <dbReference type="Proteomes" id="UP000634011"/>
    </source>
</evidence>
<sequence>MSSKPSSSYQPPANQRELVLAWLRRARESQMAHYEMANLLSTRGRWLGVPVILITTVIGTSVFASLSSVEISSGAKIVVGTLSAIAAVLSSLQTFFKYSERSEKHRATAARYGAIRRKLEILYAEHTETAEKHYLDTLREELDRISDESPHVPVSVFERIQKNIFYTGEAQTVRQS</sequence>
<feature type="transmembrane region" description="Helical" evidence="1">
    <location>
        <begin position="46"/>
        <end position="65"/>
    </location>
</feature>
<gene>
    <name evidence="3" type="ORF">H8K32_08090</name>
</gene>
<dbReference type="Proteomes" id="UP000634011">
    <property type="component" value="Unassembled WGS sequence"/>
</dbReference>
<keyword evidence="1" id="KW-0812">Transmembrane</keyword>
<feature type="domain" description="SMODS and SLOG-associating 2TM effector" evidence="2">
    <location>
        <begin position="30"/>
        <end position="163"/>
    </location>
</feature>
<reference evidence="3" key="1">
    <citation type="submission" date="2020-08" db="EMBL/GenBank/DDBJ databases">
        <title>Novel species isolated from subtropical streams in China.</title>
        <authorList>
            <person name="Lu H."/>
        </authorList>
    </citation>
    <scope>NUCLEOTIDE SEQUENCE</scope>
    <source>
        <strain evidence="3">KACC 12607</strain>
    </source>
</reference>
<proteinExistence type="predicted"/>
<dbReference type="EMBL" id="JACOFV010000006">
    <property type="protein sequence ID" value="MBC3862052.1"/>
    <property type="molecule type" value="Genomic_DNA"/>
</dbReference>
<dbReference type="AlphaFoldDB" id="A0A923HI12"/>
<evidence type="ECO:0000313" key="3">
    <source>
        <dbReference type="EMBL" id="MBC3862052.1"/>
    </source>
</evidence>
<keyword evidence="1" id="KW-1133">Transmembrane helix</keyword>
<name>A0A923HI12_9BURK</name>
<keyword evidence="4" id="KW-1185">Reference proteome</keyword>
<evidence type="ECO:0000259" key="2">
    <source>
        <dbReference type="Pfam" id="PF18186"/>
    </source>
</evidence>
<keyword evidence="1" id="KW-0472">Membrane</keyword>
<organism evidence="3 4">
    <name type="scientific">Undibacterium jejuense</name>
    <dbReference type="NCBI Taxonomy" id="1344949"/>
    <lineage>
        <taxon>Bacteria</taxon>
        <taxon>Pseudomonadati</taxon>
        <taxon>Pseudomonadota</taxon>
        <taxon>Betaproteobacteria</taxon>
        <taxon>Burkholderiales</taxon>
        <taxon>Oxalobacteraceae</taxon>
        <taxon>Undibacterium</taxon>
    </lineage>
</organism>